<feature type="transmembrane region" description="Helical" evidence="1">
    <location>
        <begin position="129"/>
        <end position="150"/>
    </location>
</feature>
<dbReference type="InterPro" id="IPR036259">
    <property type="entry name" value="MFS_trans_sf"/>
</dbReference>
<feature type="transmembrane region" description="Helical" evidence="1">
    <location>
        <begin position="300"/>
        <end position="325"/>
    </location>
</feature>
<keyword evidence="1" id="KW-0812">Transmembrane</keyword>
<feature type="transmembrane region" description="Helical" evidence="1">
    <location>
        <begin position="345"/>
        <end position="367"/>
    </location>
</feature>
<dbReference type="Proteomes" id="UP000023152">
    <property type="component" value="Unassembled WGS sequence"/>
</dbReference>
<evidence type="ECO:0000256" key="1">
    <source>
        <dbReference type="SAM" id="Phobius"/>
    </source>
</evidence>
<accession>X6PDY9</accession>
<keyword evidence="3" id="KW-1185">Reference proteome</keyword>
<keyword evidence="1" id="KW-0472">Membrane</keyword>
<feature type="transmembrane region" description="Helical" evidence="1">
    <location>
        <begin position="210"/>
        <end position="230"/>
    </location>
</feature>
<feature type="transmembrane region" description="Helical" evidence="1">
    <location>
        <begin position="245"/>
        <end position="268"/>
    </location>
</feature>
<dbReference type="EMBL" id="ASPP01000699">
    <property type="protein sequence ID" value="ETO36406.1"/>
    <property type="molecule type" value="Genomic_DNA"/>
</dbReference>
<name>X6PDY9_RETFI</name>
<comment type="caution">
    <text evidence="2">The sequence shown here is derived from an EMBL/GenBank/DDBJ whole genome shotgun (WGS) entry which is preliminary data.</text>
</comment>
<proteinExistence type="predicted"/>
<protein>
    <submittedName>
        <fullName evidence="2">Uncharacterized protein</fullName>
    </submittedName>
</protein>
<dbReference type="AlphaFoldDB" id="X6PDY9"/>
<dbReference type="SUPFAM" id="SSF103473">
    <property type="entry name" value="MFS general substrate transporter"/>
    <property type="match status" value="1"/>
</dbReference>
<keyword evidence="1" id="KW-1133">Transmembrane helix</keyword>
<feature type="transmembrane region" description="Helical" evidence="1">
    <location>
        <begin position="170"/>
        <end position="190"/>
    </location>
</feature>
<reference evidence="2 3" key="1">
    <citation type="journal article" date="2013" name="Curr. Biol.">
        <title>The Genome of the Foraminiferan Reticulomyxa filosa.</title>
        <authorList>
            <person name="Glockner G."/>
            <person name="Hulsmann N."/>
            <person name="Schleicher M."/>
            <person name="Noegel A.A."/>
            <person name="Eichinger L."/>
            <person name="Gallinger C."/>
            <person name="Pawlowski J."/>
            <person name="Sierra R."/>
            <person name="Euteneuer U."/>
            <person name="Pillet L."/>
            <person name="Moustafa A."/>
            <person name="Platzer M."/>
            <person name="Groth M."/>
            <person name="Szafranski K."/>
            <person name="Schliwa M."/>
        </authorList>
    </citation>
    <scope>NUCLEOTIDE SEQUENCE [LARGE SCALE GENOMIC DNA]</scope>
</reference>
<organism evidence="2 3">
    <name type="scientific">Reticulomyxa filosa</name>
    <dbReference type="NCBI Taxonomy" id="46433"/>
    <lineage>
        <taxon>Eukaryota</taxon>
        <taxon>Sar</taxon>
        <taxon>Rhizaria</taxon>
        <taxon>Retaria</taxon>
        <taxon>Foraminifera</taxon>
        <taxon>Monothalamids</taxon>
        <taxon>Reticulomyxidae</taxon>
        <taxon>Reticulomyxa</taxon>
    </lineage>
</organism>
<sequence>MYVYMYIQCTYTVVNNLERNCDLDNGPRFTISDDEEEDDEIVNVSEKKKNVDQPAPKEEEFTPIEDARVVTIESSSVPQPANGNSAKARLLSNYFPLLAGGYFENLSLEENVLDDSLLKLMVVYMNSKLFLVLFFAALNAFLLFFAFDILFPTFSAIPNTDGGMGWTPTYVGLFYTFYGTTSVLIMWHRWYRLQMGDDWTNHFYNPPARALKIAFAVVGCIYGVIIPWGINSSHIHHAKRSPSSWIFLGIVLAITMGFLSTVVPYHIIQLFRDFSSSSHAQNVETPQQLANLESKLTIQILLSTFIAYLRICAPIAVQWMFILGWDLNAHKLSESHNTKRDWYRIGNFVFYTLACLSAAGFAMVHFYEKWRREELGTEDTLHTGADAETQHDHDAFGFWMASSMKNCVGKQTKHPVCRITQVCMKDNFETWRTRQGDQVSYSSV</sequence>
<evidence type="ECO:0000313" key="3">
    <source>
        <dbReference type="Proteomes" id="UP000023152"/>
    </source>
</evidence>
<evidence type="ECO:0000313" key="2">
    <source>
        <dbReference type="EMBL" id="ETO36406.1"/>
    </source>
</evidence>
<gene>
    <name evidence="2" type="ORF">RFI_00656</name>
</gene>